<dbReference type="Pfam" id="PF00211">
    <property type="entry name" value="Guanylate_cyc"/>
    <property type="match status" value="1"/>
</dbReference>
<sequence>MTIEAINEQLLRAIGVGVALLDLETLELRFRNDTFMEWFGGPEASAGLTELFPMLDPAALSAAMSDGGKYTAEASFKMKRRRMTVAMDFTRADNAGERIAVLVCQNISRIKELESMIDSYSMMVERNTHEIKREKEQVEKLLLNMMPRSAYEEYKSFGVVAPRIFESVSVLTLDFENFGKILEVNDPAVIVSDLNDIYTAFDRIGEQFGCERVRTNGDSYFAVSGVPDPVLDHAQSVANAAVRFLRYLARRNESHPIRWQARLGLASGPVVGSVVGVQKYIYDVFGPAVEMATKTRTRAPGMAIAAHPSIRDLLDSRFVLTPLAPAEARPEPDEGLFLLEEAGSAVAAGLS</sequence>
<dbReference type="OrthoDB" id="315417at2"/>
<dbReference type="CDD" id="cd07302">
    <property type="entry name" value="CHD"/>
    <property type="match status" value="1"/>
</dbReference>
<dbReference type="STRING" id="441112.SAMN04488094_102495"/>
<dbReference type="EMBL" id="FOLG01000002">
    <property type="protein sequence ID" value="SFC08879.1"/>
    <property type="molecule type" value="Genomic_DNA"/>
</dbReference>
<dbReference type="AlphaFoldDB" id="A0A1I1GAZ0"/>
<dbReference type="Gene3D" id="6.10.250.780">
    <property type="match status" value="1"/>
</dbReference>
<dbReference type="Gene3D" id="3.30.70.1230">
    <property type="entry name" value="Nucleotide cyclase"/>
    <property type="match status" value="1"/>
</dbReference>
<dbReference type="InterPro" id="IPR001054">
    <property type="entry name" value="A/G_cyclase"/>
</dbReference>
<dbReference type="SMART" id="SM00044">
    <property type="entry name" value="CYCc"/>
    <property type="match status" value="1"/>
</dbReference>
<accession>A0A1I1GAZ0</accession>
<proteinExistence type="predicted"/>
<dbReference type="GO" id="GO:0004016">
    <property type="term" value="F:adenylate cyclase activity"/>
    <property type="evidence" value="ECO:0007669"/>
    <property type="project" value="UniProtKB-ARBA"/>
</dbReference>
<dbReference type="Proteomes" id="UP000198728">
    <property type="component" value="Unassembled WGS sequence"/>
</dbReference>
<dbReference type="PANTHER" id="PTHR45655:SF13">
    <property type="entry name" value="SOLUBLE GUANYLATE CYCLASE GCY-32-RELATED"/>
    <property type="match status" value="1"/>
</dbReference>
<dbReference type="SUPFAM" id="SSF55073">
    <property type="entry name" value="Nucleotide cyclase"/>
    <property type="match status" value="1"/>
</dbReference>
<evidence type="ECO:0000259" key="1">
    <source>
        <dbReference type="PROSITE" id="PS50125"/>
    </source>
</evidence>
<organism evidence="2 3">
    <name type="scientific">Tropicimonas isoalkanivorans</name>
    <dbReference type="NCBI Taxonomy" id="441112"/>
    <lineage>
        <taxon>Bacteria</taxon>
        <taxon>Pseudomonadati</taxon>
        <taxon>Pseudomonadota</taxon>
        <taxon>Alphaproteobacteria</taxon>
        <taxon>Rhodobacterales</taxon>
        <taxon>Roseobacteraceae</taxon>
        <taxon>Tropicimonas</taxon>
    </lineage>
</organism>
<dbReference type="InterPro" id="IPR029787">
    <property type="entry name" value="Nucleotide_cyclase"/>
</dbReference>
<keyword evidence="3" id="KW-1185">Reference proteome</keyword>
<dbReference type="GO" id="GO:0008074">
    <property type="term" value="C:guanylate cyclase complex, soluble"/>
    <property type="evidence" value="ECO:0007669"/>
    <property type="project" value="TreeGrafter"/>
</dbReference>
<reference evidence="2 3" key="1">
    <citation type="submission" date="2016-10" db="EMBL/GenBank/DDBJ databases">
        <authorList>
            <person name="de Groot N.N."/>
        </authorList>
    </citation>
    <scope>NUCLEOTIDE SEQUENCE [LARGE SCALE GENOMIC DNA]</scope>
    <source>
        <strain evidence="2 3">DSM 19548</strain>
    </source>
</reference>
<dbReference type="RefSeq" id="WP_093359835.1">
    <property type="nucleotide sequence ID" value="NZ_FOLG01000002.1"/>
</dbReference>
<feature type="domain" description="Guanylate cyclase" evidence="1">
    <location>
        <begin position="169"/>
        <end position="296"/>
    </location>
</feature>
<protein>
    <submittedName>
        <fullName evidence="2">Adenylate and Guanylate cyclase catalytic domain-containing protein</fullName>
    </submittedName>
</protein>
<name>A0A1I1GAZ0_9RHOB</name>
<dbReference type="GO" id="GO:0070482">
    <property type="term" value="P:response to oxygen levels"/>
    <property type="evidence" value="ECO:0007669"/>
    <property type="project" value="TreeGrafter"/>
</dbReference>
<gene>
    <name evidence="2" type="ORF">SAMN04488094_102495</name>
</gene>
<dbReference type="GO" id="GO:0004383">
    <property type="term" value="F:guanylate cyclase activity"/>
    <property type="evidence" value="ECO:0007669"/>
    <property type="project" value="TreeGrafter"/>
</dbReference>
<evidence type="ECO:0000313" key="3">
    <source>
        <dbReference type="Proteomes" id="UP000198728"/>
    </source>
</evidence>
<dbReference type="GO" id="GO:0019934">
    <property type="term" value="P:cGMP-mediated signaling"/>
    <property type="evidence" value="ECO:0007669"/>
    <property type="project" value="TreeGrafter"/>
</dbReference>
<dbReference type="PANTHER" id="PTHR45655">
    <property type="entry name" value="GUANYLATE CYCLASE SOLUBLE SUBUNIT BETA-2"/>
    <property type="match status" value="1"/>
</dbReference>
<dbReference type="PROSITE" id="PS50125">
    <property type="entry name" value="GUANYLATE_CYCLASE_2"/>
    <property type="match status" value="1"/>
</dbReference>
<evidence type="ECO:0000313" key="2">
    <source>
        <dbReference type="EMBL" id="SFC08879.1"/>
    </source>
</evidence>